<dbReference type="Proteomes" id="UP000489961">
    <property type="component" value="Unassembled WGS sequence"/>
</dbReference>
<protein>
    <submittedName>
        <fullName evidence="1">Uncharacterized protein</fullName>
    </submittedName>
</protein>
<organism evidence="1 2">
    <name type="scientific">Acinetobacter bouvetii</name>
    <dbReference type="NCBI Taxonomy" id="202951"/>
    <lineage>
        <taxon>Bacteria</taxon>
        <taxon>Pseudomonadati</taxon>
        <taxon>Pseudomonadota</taxon>
        <taxon>Gammaproteobacteria</taxon>
        <taxon>Moraxellales</taxon>
        <taxon>Moraxellaceae</taxon>
        <taxon>Acinetobacter</taxon>
    </lineage>
</organism>
<dbReference type="RefSeq" id="WP_174560789.1">
    <property type="nucleotide sequence ID" value="NZ_CADDTS010000049.1"/>
</dbReference>
<dbReference type="CDD" id="cd00093">
    <property type="entry name" value="HTH_XRE"/>
    <property type="match status" value="1"/>
</dbReference>
<evidence type="ECO:0000313" key="2">
    <source>
        <dbReference type="Proteomes" id="UP000489961"/>
    </source>
</evidence>
<comment type="caution">
    <text evidence="1">The sequence shown here is derived from an EMBL/GenBank/DDBJ whole genome shotgun (WGS) entry which is preliminary data.</text>
</comment>
<dbReference type="EMBL" id="CADDTS010000049">
    <property type="protein sequence ID" value="CAB1222387.1"/>
    <property type="molecule type" value="Genomic_DNA"/>
</dbReference>
<dbReference type="GO" id="GO:0003677">
    <property type="term" value="F:DNA binding"/>
    <property type="evidence" value="ECO:0007669"/>
    <property type="project" value="InterPro"/>
</dbReference>
<sequence>MSSQFGKNNSELNNPLKERIKLLMTAEELEKPYSFATRVGLSKGTFTGIWVEGRTSLQKKTIDKIAEATGADPVWLMTGEREPFKEGQSSQKVEQPREKYVIEAVQIKPKQAKNVDSSDKLAFKTALEPQQPENNQDLRKLLTACYESTEGALYATYRMMDPDDKSEFILKFYKAILAEENINLDIDEDTLLLAIFTIEVALYYSRRVMSPESKTELITDIYKQYDSKPEMKQQTLNEYKEYKRRK</sequence>
<reference evidence="1 2" key="1">
    <citation type="submission" date="2020-02" db="EMBL/GenBank/DDBJ databases">
        <authorList>
            <person name="Chaudhuri R."/>
        </authorList>
    </citation>
    <scope>NUCLEOTIDE SEQUENCE [LARGE SCALE GENOMIC DNA]</scope>
    <source>
        <strain evidence="1">SFB21</strain>
    </source>
</reference>
<dbReference type="Gene3D" id="1.10.260.40">
    <property type="entry name" value="lambda repressor-like DNA-binding domains"/>
    <property type="match status" value="1"/>
</dbReference>
<dbReference type="InterPro" id="IPR010982">
    <property type="entry name" value="Lambda_DNA-bd_dom_sf"/>
</dbReference>
<name>A0A811GHX1_9GAMM</name>
<evidence type="ECO:0000313" key="1">
    <source>
        <dbReference type="EMBL" id="CAB1222387.1"/>
    </source>
</evidence>
<proteinExistence type="predicted"/>
<gene>
    <name evidence="1" type="ORF">SFB21_3093</name>
</gene>
<dbReference type="InterPro" id="IPR001387">
    <property type="entry name" value="Cro/C1-type_HTH"/>
</dbReference>
<dbReference type="AlphaFoldDB" id="A0A811GHX1"/>
<accession>A0A811GHX1</accession>